<dbReference type="EMBL" id="CP002629">
    <property type="protein sequence ID" value="AEB08862.1"/>
    <property type="molecule type" value="Genomic_DNA"/>
</dbReference>
<dbReference type="KEGG" id="dao:Desac_0995"/>
<keyword evidence="2" id="KW-0012">Acyltransferase</keyword>
<reference evidence="5" key="2">
    <citation type="submission" date="2011-03" db="EMBL/GenBank/DDBJ databases">
        <title>The complete genome of Desulfobacca acetoxidans DSM 11109.</title>
        <authorList>
            <consortium name="US DOE Joint Genome Institute (JGI-PGF)"/>
            <person name="Lucas S."/>
            <person name="Copeland A."/>
            <person name="Lapidus A."/>
            <person name="Bruce D."/>
            <person name="Goodwin L."/>
            <person name="Pitluck S."/>
            <person name="Peters L."/>
            <person name="Kyrpides N."/>
            <person name="Mavromatis K."/>
            <person name="Ivanova N."/>
            <person name="Ovchinnikova G."/>
            <person name="Teshima H."/>
            <person name="Detter J.C."/>
            <person name="Han C."/>
            <person name="Land M."/>
            <person name="Hauser L."/>
            <person name="Markowitz V."/>
            <person name="Cheng J.-F."/>
            <person name="Hugenholtz P."/>
            <person name="Woyke T."/>
            <person name="Wu D."/>
            <person name="Spring S."/>
            <person name="Schueler E."/>
            <person name="Brambilla E."/>
            <person name="Klenk H.-P."/>
            <person name="Eisen J.A."/>
        </authorList>
    </citation>
    <scope>NUCLEOTIDE SEQUENCE [LARGE SCALE GENOMIC DNA]</scope>
    <source>
        <strain evidence="5">ATCC 700848 / DSM 11109 / ASRB2</strain>
    </source>
</reference>
<keyword evidence="5" id="KW-1185">Reference proteome</keyword>
<dbReference type="InterPro" id="IPR016181">
    <property type="entry name" value="Acyl_CoA_acyltransferase"/>
</dbReference>
<protein>
    <submittedName>
        <fullName evidence="4">GCN5-related N-acetyltransferase</fullName>
    </submittedName>
</protein>
<evidence type="ECO:0000256" key="1">
    <source>
        <dbReference type="ARBA" id="ARBA00022679"/>
    </source>
</evidence>
<dbReference type="InterPro" id="IPR050680">
    <property type="entry name" value="YpeA/RimI_acetyltransf"/>
</dbReference>
<dbReference type="PROSITE" id="PS51186">
    <property type="entry name" value="GNAT"/>
    <property type="match status" value="1"/>
</dbReference>
<keyword evidence="1 4" id="KW-0808">Transferase</keyword>
<dbReference type="PANTHER" id="PTHR43420">
    <property type="entry name" value="ACETYLTRANSFERASE"/>
    <property type="match status" value="1"/>
</dbReference>
<dbReference type="InterPro" id="IPR000182">
    <property type="entry name" value="GNAT_dom"/>
</dbReference>
<reference evidence="4 5" key="1">
    <citation type="journal article" date="2011" name="Stand. Genomic Sci.">
        <title>Complete genome sequence of the acetate-degrading sulfate reducer Desulfobacca acetoxidans type strain (ASRB2).</title>
        <authorList>
            <person name="Goker M."/>
            <person name="Teshima H."/>
            <person name="Lapidus A."/>
            <person name="Nolan M."/>
            <person name="Lucas S."/>
            <person name="Hammon N."/>
            <person name="Deshpande S."/>
            <person name="Cheng J.F."/>
            <person name="Tapia R."/>
            <person name="Han C."/>
            <person name="Goodwin L."/>
            <person name="Pitluck S."/>
            <person name="Huntemann M."/>
            <person name="Liolios K."/>
            <person name="Ivanova N."/>
            <person name="Pagani I."/>
            <person name="Mavromatis K."/>
            <person name="Ovchinikova G."/>
            <person name="Pati A."/>
            <person name="Chen A."/>
            <person name="Palaniappan K."/>
            <person name="Land M."/>
            <person name="Hauser L."/>
            <person name="Brambilla E.M."/>
            <person name="Rohde M."/>
            <person name="Spring S."/>
            <person name="Detter J.C."/>
            <person name="Woyke T."/>
            <person name="Bristow J."/>
            <person name="Eisen J.A."/>
            <person name="Markowitz V."/>
            <person name="Hugenholtz P."/>
            <person name="Kyrpides N.C."/>
            <person name="Klenk H.P."/>
        </authorList>
    </citation>
    <scope>NUCLEOTIDE SEQUENCE [LARGE SCALE GENOMIC DNA]</scope>
    <source>
        <strain evidence="5">ATCC 700848 / DSM 11109 / ASRB2</strain>
    </source>
</reference>
<dbReference type="RefSeq" id="WP_013705975.1">
    <property type="nucleotide sequence ID" value="NC_015388.1"/>
</dbReference>
<dbReference type="OrthoDB" id="529907at2"/>
<dbReference type="STRING" id="880072.Desac_0995"/>
<evidence type="ECO:0000313" key="5">
    <source>
        <dbReference type="Proteomes" id="UP000000483"/>
    </source>
</evidence>
<evidence type="ECO:0000313" key="4">
    <source>
        <dbReference type="EMBL" id="AEB08862.1"/>
    </source>
</evidence>
<dbReference type="Proteomes" id="UP000000483">
    <property type="component" value="Chromosome"/>
</dbReference>
<dbReference type="PANTHER" id="PTHR43420:SF12">
    <property type="entry name" value="N-ACETYLTRANSFERASE DOMAIN-CONTAINING PROTEIN"/>
    <property type="match status" value="1"/>
</dbReference>
<sequence length="152" mass="17644">MGYSQEGVRSQIRLAVPEDLPQILAVERLCFDKQWQESEFRPALRDIFFVYEEDQVLGFIIACCCEIAKKGVIMRVAVHPEAQGRGIASQLMQKALNILRERKVTCVELDVEITKTDVKRLYEKFGFKTLKVVNIDSDYENDAFYIMKLRFV</sequence>
<dbReference type="HOGENOM" id="CLU_013985_23_0_7"/>
<accession>F2NC67</accession>
<dbReference type="Pfam" id="PF00583">
    <property type="entry name" value="Acetyltransf_1"/>
    <property type="match status" value="1"/>
</dbReference>
<dbReference type="Gene3D" id="3.40.630.30">
    <property type="match status" value="1"/>
</dbReference>
<evidence type="ECO:0000259" key="3">
    <source>
        <dbReference type="PROSITE" id="PS51186"/>
    </source>
</evidence>
<dbReference type="CDD" id="cd04301">
    <property type="entry name" value="NAT_SF"/>
    <property type="match status" value="1"/>
</dbReference>
<dbReference type="eggNOG" id="COG0456">
    <property type="taxonomic scope" value="Bacteria"/>
</dbReference>
<evidence type="ECO:0000256" key="2">
    <source>
        <dbReference type="ARBA" id="ARBA00023315"/>
    </source>
</evidence>
<name>F2NC67_DESAR</name>
<dbReference type="GO" id="GO:0016747">
    <property type="term" value="F:acyltransferase activity, transferring groups other than amino-acyl groups"/>
    <property type="evidence" value="ECO:0007669"/>
    <property type="project" value="InterPro"/>
</dbReference>
<proteinExistence type="predicted"/>
<dbReference type="AlphaFoldDB" id="F2NC67"/>
<dbReference type="SUPFAM" id="SSF55729">
    <property type="entry name" value="Acyl-CoA N-acyltransferases (Nat)"/>
    <property type="match status" value="1"/>
</dbReference>
<organism evidence="4 5">
    <name type="scientific">Desulfobacca acetoxidans (strain ATCC 700848 / DSM 11109 / ASRB2)</name>
    <dbReference type="NCBI Taxonomy" id="880072"/>
    <lineage>
        <taxon>Bacteria</taxon>
        <taxon>Pseudomonadati</taxon>
        <taxon>Thermodesulfobacteriota</taxon>
        <taxon>Desulfobaccia</taxon>
        <taxon>Desulfobaccales</taxon>
        <taxon>Desulfobaccaceae</taxon>
        <taxon>Desulfobacca</taxon>
    </lineage>
</organism>
<feature type="domain" description="N-acetyltransferase" evidence="3">
    <location>
        <begin position="10"/>
        <end position="152"/>
    </location>
</feature>
<gene>
    <name evidence="4" type="ordered locus">Desac_0995</name>
</gene>